<evidence type="ECO:0000313" key="2">
    <source>
        <dbReference type="Proteomes" id="UP001172680"/>
    </source>
</evidence>
<reference evidence="1" key="1">
    <citation type="submission" date="2022-10" db="EMBL/GenBank/DDBJ databases">
        <title>Culturing micro-colonial fungi from biological soil crusts in the Mojave desert and describing Neophaeococcomyces mojavensis, and introducing the new genera and species Taxawa tesnikishii.</title>
        <authorList>
            <person name="Kurbessoian T."/>
            <person name="Stajich J.E."/>
        </authorList>
    </citation>
    <scope>NUCLEOTIDE SEQUENCE</scope>
    <source>
        <strain evidence="1">JES_115</strain>
    </source>
</reference>
<dbReference type="Proteomes" id="UP001172680">
    <property type="component" value="Unassembled WGS sequence"/>
</dbReference>
<evidence type="ECO:0000313" key="1">
    <source>
        <dbReference type="EMBL" id="KAJ9648200.1"/>
    </source>
</evidence>
<gene>
    <name evidence="1" type="ORF">H2199_001053</name>
</gene>
<sequence length="322" mass="35530">MDLHPLDKRYNVFSENPKDADGNITVRGSKLYWAIFAIMMFSTTCFIVWAYTKPRLERPFHYITASITMVAAIAYFTMASNLGSAPIGVEFIRSGVVAGLTRQIFYVRYIDWVITTPLLLMELGLTAGLPWNNILWILLLDEVMIITGLVGALVRSSYKWGYFAFGCAALLLIGWEIILPSSGNAKVIGADVHKHYIMLGLYLIILWFLYPVAWGLCEGGNVISSDSEAIFYSILDVLAKPVYGVILLVVHEKIQLDRLGLGDTIVNPSQPLLRSGPGEEHHAEVGQMGEGVERVHGMNFRTASSMRSASAKENGANGHGLA</sequence>
<organism evidence="1 2">
    <name type="scientific">Coniosporium tulheliwenetii</name>
    <dbReference type="NCBI Taxonomy" id="3383036"/>
    <lineage>
        <taxon>Eukaryota</taxon>
        <taxon>Fungi</taxon>
        <taxon>Dikarya</taxon>
        <taxon>Ascomycota</taxon>
        <taxon>Pezizomycotina</taxon>
        <taxon>Dothideomycetes</taxon>
        <taxon>Dothideomycetes incertae sedis</taxon>
        <taxon>Coniosporium</taxon>
    </lineage>
</organism>
<dbReference type="EMBL" id="JAPDRP010000003">
    <property type="protein sequence ID" value="KAJ9648200.1"/>
    <property type="molecule type" value="Genomic_DNA"/>
</dbReference>
<comment type="caution">
    <text evidence="1">The sequence shown here is derived from an EMBL/GenBank/DDBJ whole genome shotgun (WGS) entry which is preliminary data.</text>
</comment>
<protein>
    <submittedName>
        <fullName evidence="1">Uncharacterized protein</fullName>
    </submittedName>
</protein>
<accession>A0ACC2ZKT5</accession>
<keyword evidence="2" id="KW-1185">Reference proteome</keyword>
<proteinExistence type="predicted"/>
<name>A0ACC2ZKT5_9PEZI</name>